<reference evidence="5 6" key="1">
    <citation type="submission" date="2018-01" db="EMBL/GenBank/DDBJ databases">
        <authorList>
            <person name="Paulsen S."/>
            <person name="Gram L.K."/>
        </authorList>
    </citation>
    <scope>NUCLEOTIDE SEQUENCE [LARGE SCALE GENOMIC DNA]</scope>
    <source>
        <strain evidence="5 6">S2676</strain>
    </source>
</reference>
<dbReference type="Gene3D" id="3.20.80.10">
    <property type="entry name" value="Regulatory factor, effector binding domain"/>
    <property type="match status" value="1"/>
</dbReference>
<dbReference type="PRINTS" id="PR00032">
    <property type="entry name" value="HTHARAC"/>
</dbReference>
<evidence type="ECO:0000256" key="3">
    <source>
        <dbReference type="ARBA" id="ARBA00023163"/>
    </source>
</evidence>
<evidence type="ECO:0000313" key="5">
    <source>
        <dbReference type="EMBL" id="TMP28636.1"/>
    </source>
</evidence>
<organism evidence="5 6">
    <name type="scientific">Pseudoalteromonas rubra</name>
    <dbReference type="NCBI Taxonomy" id="43658"/>
    <lineage>
        <taxon>Bacteria</taxon>
        <taxon>Pseudomonadati</taxon>
        <taxon>Pseudomonadota</taxon>
        <taxon>Gammaproteobacteria</taxon>
        <taxon>Alteromonadales</taxon>
        <taxon>Pseudoalteromonadaceae</taxon>
        <taxon>Pseudoalteromonas</taxon>
    </lineage>
</organism>
<dbReference type="SMART" id="SM00871">
    <property type="entry name" value="AraC_E_bind"/>
    <property type="match status" value="1"/>
</dbReference>
<dbReference type="OrthoDB" id="282744at2"/>
<dbReference type="Pfam" id="PF06445">
    <property type="entry name" value="GyrI-like"/>
    <property type="match status" value="1"/>
</dbReference>
<dbReference type="RefSeq" id="WP_138552437.1">
    <property type="nucleotide sequence ID" value="NZ_PNCH01000036.1"/>
</dbReference>
<dbReference type="PROSITE" id="PS00041">
    <property type="entry name" value="HTH_ARAC_FAMILY_1"/>
    <property type="match status" value="1"/>
</dbReference>
<dbReference type="InterPro" id="IPR018060">
    <property type="entry name" value="HTH_AraC"/>
</dbReference>
<proteinExistence type="predicted"/>
<dbReference type="SMART" id="SM00342">
    <property type="entry name" value="HTH_ARAC"/>
    <property type="match status" value="1"/>
</dbReference>
<dbReference type="SUPFAM" id="SSF55136">
    <property type="entry name" value="Probable bacterial effector-binding domain"/>
    <property type="match status" value="1"/>
</dbReference>
<dbReference type="InterPro" id="IPR050908">
    <property type="entry name" value="SmbC-like"/>
</dbReference>
<sequence>MQTSKQQDKHREQYYQRLKPVLAYIHSQQGQPLTLDSAAALSHFSRFHFQRIFSALMGESLTQYSNRVRLERAASLLFFHPDKNVTEIALDCGYSSSANFARSFKDHYGITPVSVRKTERLRQQLAQHMAPQKLNIELLLQLQAQRMSAHIPDETPVPTRIMNVDTRDLCTLRASEGYHLEGIWQCWEQLHQWAKLQGLDSECVTKLGFGHDNPLFTPLDKARYDGALVIPATLKTAVREPFRLSTLNSGQYAVFNYDDLAGNLLTFQLALYSAWLPHSGYEPDDAPLIEHYNRPISDRNAEDPATRSIALEIWLKVKPLRAGV</sequence>
<comment type="caution">
    <text evidence="5">The sequence shown here is derived from an EMBL/GenBank/DDBJ whole genome shotgun (WGS) entry which is preliminary data.</text>
</comment>
<dbReference type="Proteomes" id="UP000310249">
    <property type="component" value="Unassembled WGS sequence"/>
</dbReference>
<dbReference type="Gene3D" id="1.10.10.60">
    <property type="entry name" value="Homeodomain-like"/>
    <property type="match status" value="2"/>
</dbReference>
<dbReference type="AlphaFoldDB" id="A0A5S3WLP2"/>
<dbReference type="GO" id="GO:0043565">
    <property type="term" value="F:sequence-specific DNA binding"/>
    <property type="evidence" value="ECO:0007669"/>
    <property type="project" value="InterPro"/>
</dbReference>
<feature type="domain" description="HTH araC/xylS-type" evidence="4">
    <location>
        <begin position="19"/>
        <end position="118"/>
    </location>
</feature>
<dbReference type="Pfam" id="PF12833">
    <property type="entry name" value="HTH_18"/>
    <property type="match status" value="1"/>
</dbReference>
<dbReference type="InterPro" id="IPR009057">
    <property type="entry name" value="Homeodomain-like_sf"/>
</dbReference>
<dbReference type="PROSITE" id="PS01124">
    <property type="entry name" value="HTH_ARAC_FAMILY_2"/>
    <property type="match status" value="1"/>
</dbReference>
<dbReference type="SUPFAM" id="SSF46689">
    <property type="entry name" value="Homeodomain-like"/>
    <property type="match status" value="2"/>
</dbReference>
<evidence type="ECO:0000256" key="2">
    <source>
        <dbReference type="ARBA" id="ARBA00023125"/>
    </source>
</evidence>
<keyword evidence="2" id="KW-0238">DNA-binding</keyword>
<dbReference type="InterPro" id="IPR011256">
    <property type="entry name" value="Reg_factor_effector_dom_sf"/>
</dbReference>
<accession>A0A5S3WLP2</accession>
<name>A0A5S3WLP2_9GAMM</name>
<dbReference type="PANTHER" id="PTHR40055:SF1">
    <property type="entry name" value="TRANSCRIPTIONAL REGULATOR YGIV-RELATED"/>
    <property type="match status" value="1"/>
</dbReference>
<dbReference type="GO" id="GO:0003700">
    <property type="term" value="F:DNA-binding transcription factor activity"/>
    <property type="evidence" value="ECO:0007669"/>
    <property type="project" value="InterPro"/>
</dbReference>
<keyword evidence="3" id="KW-0804">Transcription</keyword>
<evidence type="ECO:0000313" key="6">
    <source>
        <dbReference type="Proteomes" id="UP000310249"/>
    </source>
</evidence>
<evidence type="ECO:0000256" key="1">
    <source>
        <dbReference type="ARBA" id="ARBA00023015"/>
    </source>
</evidence>
<gene>
    <name evidence="5" type="ORF">CWB99_11175</name>
</gene>
<dbReference type="InterPro" id="IPR020449">
    <property type="entry name" value="Tscrpt_reg_AraC-type_HTH"/>
</dbReference>
<dbReference type="InterPro" id="IPR029442">
    <property type="entry name" value="GyrI-like"/>
</dbReference>
<dbReference type="PANTHER" id="PTHR40055">
    <property type="entry name" value="TRANSCRIPTIONAL REGULATOR YGIV-RELATED"/>
    <property type="match status" value="1"/>
</dbReference>
<dbReference type="InterPro" id="IPR018062">
    <property type="entry name" value="HTH_AraC-typ_CS"/>
</dbReference>
<dbReference type="EMBL" id="PNCI01000023">
    <property type="protein sequence ID" value="TMP28636.1"/>
    <property type="molecule type" value="Genomic_DNA"/>
</dbReference>
<evidence type="ECO:0000259" key="4">
    <source>
        <dbReference type="PROSITE" id="PS01124"/>
    </source>
</evidence>
<protein>
    <submittedName>
        <fullName evidence="5">AraC family transcriptional regulator</fullName>
    </submittedName>
</protein>
<reference evidence="6" key="2">
    <citation type="submission" date="2019-06" db="EMBL/GenBank/DDBJ databases">
        <title>Co-occurence of chitin degradation, pigmentation and bioactivity in marine Pseudoalteromonas.</title>
        <authorList>
            <person name="Sonnenschein E.C."/>
            <person name="Bech P.K."/>
        </authorList>
    </citation>
    <scope>NUCLEOTIDE SEQUENCE [LARGE SCALE GENOMIC DNA]</scope>
    <source>
        <strain evidence="6">S2676</strain>
    </source>
</reference>
<keyword evidence="1" id="KW-0805">Transcription regulation</keyword>
<dbReference type="InterPro" id="IPR010499">
    <property type="entry name" value="AraC_E-bd"/>
</dbReference>